<keyword evidence="2" id="KW-0378">Hydrolase</keyword>
<keyword evidence="3" id="KW-1185">Reference proteome</keyword>
<dbReference type="RefSeq" id="WP_146297481.1">
    <property type="nucleotide sequence ID" value="NZ_CP042301.2"/>
</dbReference>
<gene>
    <name evidence="2" type="ORF">FQ775_00355</name>
</gene>
<evidence type="ECO:0000313" key="3">
    <source>
        <dbReference type="Proteomes" id="UP000321389"/>
    </source>
</evidence>
<name>A0A5B8KTL1_9HYPH</name>
<accession>A0A5B8KTL1</accession>
<dbReference type="InterPro" id="IPR000073">
    <property type="entry name" value="AB_hydrolase_1"/>
</dbReference>
<evidence type="ECO:0000313" key="2">
    <source>
        <dbReference type="EMBL" id="QDY98947.1"/>
    </source>
</evidence>
<dbReference type="KEGG" id="niy:FQ775_00355"/>
<dbReference type="SUPFAM" id="SSF53474">
    <property type="entry name" value="alpha/beta-Hydrolases"/>
    <property type="match status" value="1"/>
</dbReference>
<proteinExistence type="predicted"/>
<evidence type="ECO:0000259" key="1">
    <source>
        <dbReference type="Pfam" id="PF12697"/>
    </source>
</evidence>
<dbReference type="PANTHER" id="PTHR43194:SF2">
    <property type="entry name" value="PEROXISOMAL MEMBRANE PROTEIN LPX1"/>
    <property type="match status" value="1"/>
</dbReference>
<feature type="domain" description="AB hydrolase-1" evidence="1">
    <location>
        <begin position="34"/>
        <end position="276"/>
    </location>
</feature>
<dbReference type="EMBL" id="CP042301">
    <property type="protein sequence ID" value="QDY98947.1"/>
    <property type="molecule type" value="Genomic_DNA"/>
</dbReference>
<dbReference type="InterPro" id="IPR050228">
    <property type="entry name" value="Carboxylesterase_BioH"/>
</dbReference>
<dbReference type="Pfam" id="PF12697">
    <property type="entry name" value="Abhydrolase_6"/>
    <property type="match status" value="1"/>
</dbReference>
<sequence>MGAGVEQRSFFYSASDGLRLHARIHGRDNGYLPVVCLPGLTRNARDFGMLAEMLASDGERPRRVISFDYRGRGLSARDRDWRNYDVLNEAADVVAGLIALDIEHAAFIGTSRGGLIIHALAAMRPGLMEAVVLNDIGPRIDGAGLAQIRAYLERAPKPKSLKEAIAIQRAAVGASFPALDDADWQRMVAAIYDDKDGRLEPAYDEKLLKTVTGVDLNRPLPELWPQFAGLAGVPLLVLRGENSKLLSAETLGEMATRHPDIETVTVAGQGHAPLLETGTLPGTIKAFLKRAEDRMAH</sequence>
<dbReference type="PANTHER" id="PTHR43194">
    <property type="entry name" value="HYDROLASE ALPHA/BETA FOLD FAMILY"/>
    <property type="match status" value="1"/>
</dbReference>
<reference evidence="2" key="1">
    <citation type="submission" date="2020-04" db="EMBL/GenBank/DDBJ databases">
        <title>Nitratireductor sp. nov. isolated from mangrove soil.</title>
        <authorList>
            <person name="Ye Y."/>
        </authorList>
    </citation>
    <scope>NUCLEOTIDE SEQUENCE</scope>
    <source>
        <strain evidence="2">SY7</strain>
    </source>
</reference>
<dbReference type="GO" id="GO:0016787">
    <property type="term" value="F:hydrolase activity"/>
    <property type="evidence" value="ECO:0007669"/>
    <property type="project" value="UniProtKB-KW"/>
</dbReference>
<dbReference type="Proteomes" id="UP000321389">
    <property type="component" value="Chromosome"/>
</dbReference>
<dbReference type="AlphaFoldDB" id="A0A5B8KTL1"/>
<protein>
    <submittedName>
        <fullName evidence="2">Alpha/beta hydrolase</fullName>
    </submittedName>
</protein>
<dbReference type="InterPro" id="IPR029058">
    <property type="entry name" value="AB_hydrolase_fold"/>
</dbReference>
<dbReference type="Gene3D" id="3.40.50.1820">
    <property type="entry name" value="alpha/beta hydrolase"/>
    <property type="match status" value="1"/>
</dbReference>
<organism evidence="2 3">
    <name type="scientific">Nitratireductor mangrovi</name>
    <dbReference type="NCBI Taxonomy" id="2599600"/>
    <lineage>
        <taxon>Bacteria</taxon>
        <taxon>Pseudomonadati</taxon>
        <taxon>Pseudomonadota</taxon>
        <taxon>Alphaproteobacteria</taxon>
        <taxon>Hyphomicrobiales</taxon>
        <taxon>Phyllobacteriaceae</taxon>
        <taxon>Nitratireductor</taxon>
    </lineage>
</organism>
<dbReference type="OrthoDB" id="9791366at2"/>